<proteinExistence type="predicted"/>
<dbReference type="GeneID" id="18795971"/>
<feature type="compositionally biased region" description="Low complexity" evidence="1">
    <location>
        <begin position="76"/>
        <end position="97"/>
    </location>
</feature>
<organism evidence="2 3">
    <name type="scientific">Stereum hirsutum (strain FP-91666)</name>
    <name type="common">White-rot fungus</name>
    <dbReference type="NCBI Taxonomy" id="721885"/>
    <lineage>
        <taxon>Eukaryota</taxon>
        <taxon>Fungi</taxon>
        <taxon>Dikarya</taxon>
        <taxon>Basidiomycota</taxon>
        <taxon>Agaricomycotina</taxon>
        <taxon>Agaricomycetes</taxon>
        <taxon>Russulales</taxon>
        <taxon>Stereaceae</taxon>
        <taxon>Stereum</taxon>
    </lineage>
</organism>
<feature type="compositionally biased region" description="Low complexity" evidence="1">
    <location>
        <begin position="122"/>
        <end position="136"/>
    </location>
</feature>
<evidence type="ECO:0000313" key="2">
    <source>
        <dbReference type="EMBL" id="EIM79156.1"/>
    </source>
</evidence>
<dbReference type="RefSeq" id="XP_007311722.1">
    <property type="nucleotide sequence ID" value="XM_007311660.1"/>
</dbReference>
<evidence type="ECO:0000256" key="1">
    <source>
        <dbReference type="SAM" id="MobiDB-lite"/>
    </source>
</evidence>
<feature type="compositionally biased region" description="Low complexity" evidence="1">
    <location>
        <begin position="458"/>
        <end position="470"/>
    </location>
</feature>
<feature type="region of interest" description="Disordered" evidence="1">
    <location>
        <begin position="412"/>
        <end position="481"/>
    </location>
</feature>
<sequence>MEGYSCKEGGRVGRSASGRKAEAEGAKTSLEGGAVASVAAPRGRLRERPRWDERKQRRRSSRSQPAIALSPTTTIPRPQQAAPSPAMPPSASDASSSVLDHKPKHQNRYFTFSLSPSPPHSPLRQQQTHQTAAPTQPTGPLPTPLPPTLPLSPPASRSSSPQPPPSSSKRKSDVAASSGPSKRPRISDAPDLPRPRPSTSQQSAPSSSHHEPCEEGELRDEPLVSRVPQLSYHDLPVRRPRKNLSGDDPVWPQIRDRYHDAGRVLKYSGELRKYSSYSTTHKAYRPLHAPPPPGSPYHKHSTLIAKLELLDALVTFAYSLWAGDVIAGHPSPSRWDNIEAFMVYVKGAVFNDPNVSERERALYGIVWMLDAFIHAGLSMRYNQNSLVPKLRNLFEHTKPIVERAYAATEAPTAPARAVSSQHTPQMLPSPASMVSANSANSTPTNHSTGTPGSGDRPSNSTTATAVASASRDWTPDVVRGPPGRTPIYTLQGDPHPIAATTNVPVNAKFIHTATNTMIHIAQITENMDRAQQLLSLRVLAQHYPRTFARMVQSSLGRADETEPDFEDEEGELFWPGSPVTGDGIGWVCLMGKAMIMEFGKEYEYKGEKGAIPKPSSTSGPRR</sequence>
<feature type="compositionally biased region" description="Basic and acidic residues" evidence="1">
    <location>
        <begin position="185"/>
        <end position="194"/>
    </location>
</feature>
<feature type="compositionally biased region" description="Pro residues" evidence="1">
    <location>
        <begin position="137"/>
        <end position="153"/>
    </location>
</feature>
<feature type="compositionally biased region" description="Low complexity" evidence="1">
    <location>
        <begin position="197"/>
        <end position="207"/>
    </location>
</feature>
<feature type="region of interest" description="Disordered" evidence="1">
    <location>
        <begin position="1"/>
        <end position="232"/>
    </location>
</feature>
<dbReference type="OMA" id="ALVCFTY"/>
<evidence type="ECO:0000313" key="3">
    <source>
        <dbReference type="Proteomes" id="UP000053927"/>
    </source>
</evidence>
<dbReference type="AlphaFoldDB" id="R7RVM2"/>
<gene>
    <name evidence="2" type="ORF">STEHIDRAFT_116726</name>
</gene>
<keyword evidence="3" id="KW-1185">Reference proteome</keyword>
<reference evidence="3" key="1">
    <citation type="journal article" date="2012" name="Science">
        <title>The Paleozoic origin of enzymatic lignin decomposition reconstructed from 31 fungal genomes.</title>
        <authorList>
            <person name="Floudas D."/>
            <person name="Binder M."/>
            <person name="Riley R."/>
            <person name="Barry K."/>
            <person name="Blanchette R.A."/>
            <person name="Henrissat B."/>
            <person name="Martinez A.T."/>
            <person name="Otillar R."/>
            <person name="Spatafora J.W."/>
            <person name="Yadav J.S."/>
            <person name="Aerts A."/>
            <person name="Benoit I."/>
            <person name="Boyd A."/>
            <person name="Carlson A."/>
            <person name="Copeland A."/>
            <person name="Coutinho P.M."/>
            <person name="de Vries R.P."/>
            <person name="Ferreira P."/>
            <person name="Findley K."/>
            <person name="Foster B."/>
            <person name="Gaskell J."/>
            <person name="Glotzer D."/>
            <person name="Gorecki P."/>
            <person name="Heitman J."/>
            <person name="Hesse C."/>
            <person name="Hori C."/>
            <person name="Igarashi K."/>
            <person name="Jurgens J.A."/>
            <person name="Kallen N."/>
            <person name="Kersten P."/>
            <person name="Kohler A."/>
            <person name="Kuees U."/>
            <person name="Kumar T.K.A."/>
            <person name="Kuo A."/>
            <person name="LaButti K."/>
            <person name="Larrondo L.F."/>
            <person name="Lindquist E."/>
            <person name="Ling A."/>
            <person name="Lombard V."/>
            <person name="Lucas S."/>
            <person name="Lundell T."/>
            <person name="Martin R."/>
            <person name="McLaughlin D.J."/>
            <person name="Morgenstern I."/>
            <person name="Morin E."/>
            <person name="Murat C."/>
            <person name="Nagy L.G."/>
            <person name="Nolan M."/>
            <person name="Ohm R.A."/>
            <person name="Patyshakuliyeva A."/>
            <person name="Rokas A."/>
            <person name="Ruiz-Duenas F.J."/>
            <person name="Sabat G."/>
            <person name="Salamov A."/>
            <person name="Samejima M."/>
            <person name="Schmutz J."/>
            <person name="Slot J.C."/>
            <person name="St John F."/>
            <person name="Stenlid J."/>
            <person name="Sun H."/>
            <person name="Sun S."/>
            <person name="Syed K."/>
            <person name="Tsang A."/>
            <person name="Wiebenga A."/>
            <person name="Young D."/>
            <person name="Pisabarro A."/>
            <person name="Eastwood D.C."/>
            <person name="Martin F."/>
            <person name="Cullen D."/>
            <person name="Grigoriev I.V."/>
            <person name="Hibbett D.S."/>
        </authorList>
    </citation>
    <scope>NUCLEOTIDE SEQUENCE [LARGE SCALE GENOMIC DNA]</scope>
    <source>
        <strain evidence="3">FP-91666</strain>
    </source>
</reference>
<dbReference type="EMBL" id="JH687408">
    <property type="protein sequence ID" value="EIM79156.1"/>
    <property type="molecule type" value="Genomic_DNA"/>
</dbReference>
<dbReference type="eggNOG" id="ENOG502SE84">
    <property type="taxonomic scope" value="Eukaryota"/>
</dbReference>
<accession>R7RVM2</accession>
<feature type="compositionally biased region" description="Basic and acidic residues" evidence="1">
    <location>
        <begin position="44"/>
        <end position="55"/>
    </location>
</feature>
<dbReference type="Proteomes" id="UP000053927">
    <property type="component" value="Unassembled WGS sequence"/>
</dbReference>
<name>R7RVM2_STEHR</name>
<dbReference type="KEGG" id="shs:STEHIDRAFT_116726"/>
<protein>
    <submittedName>
        <fullName evidence="2">Uncharacterized protein</fullName>
    </submittedName>
</protein>
<feature type="compositionally biased region" description="Polar residues" evidence="1">
    <location>
        <begin position="418"/>
        <end position="450"/>
    </location>
</feature>
<dbReference type="OrthoDB" id="3238644at2759"/>